<dbReference type="EMBL" id="FTPS01000001">
    <property type="protein sequence ID" value="SIT82839.1"/>
    <property type="molecule type" value="Genomic_DNA"/>
</dbReference>
<name>A0A1R3WZ85_9RHOB</name>
<dbReference type="STRING" id="515897.SAMN05421849_1786"/>
<evidence type="ECO:0000313" key="2">
    <source>
        <dbReference type="EMBL" id="SIT82839.1"/>
    </source>
</evidence>
<evidence type="ECO:0000256" key="1">
    <source>
        <dbReference type="SAM" id="MobiDB-lite"/>
    </source>
</evidence>
<proteinExistence type="predicted"/>
<gene>
    <name evidence="2" type="ORF">SAMN05421849_1786</name>
</gene>
<dbReference type="Proteomes" id="UP000192455">
    <property type="component" value="Unassembled WGS sequence"/>
</dbReference>
<evidence type="ECO:0000313" key="3">
    <source>
        <dbReference type="Proteomes" id="UP000192455"/>
    </source>
</evidence>
<feature type="region of interest" description="Disordered" evidence="1">
    <location>
        <begin position="50"/>
        <end position="70"/>
    </location>
</feature>
<organism evidence="2 3">
    <name type="scientific">Pontibaca methylaminivorans</name>
    <dbReference type="NCBI Taxonomy" id="515897"/>
    <lineage>
        <taxon>Bacteria</taxon>
        <taxon>Pseudomonadati</taxon>
        <taxon>Pseudomonadota</taxon>
        <taxon>Alphaproteobacteria</taxon>
        <taxon>Rhodobacterales</taxon>
        <taxon>Roseobacteraceae</taxon>
        <taxon>Pontibaca</taxon>
    </lineage>
</organism>
<keyword evidence="3" id="KW-1185">Reference proteome</keyword>
<sequence>MRHDWILDVLQDLCTYTSANGMADLAEHLADAKLIAAMEIATTKHEVDVTVHGQGGSGSDTAGFGRHQHA</sequence>
<accession>A0A1R3WZ85</accession>
<dbReference type="AlphaFoldDB" id="A0A1R3WZ85"/>
<protein>
    <submittedName>
        <fullName evidence="2">Uncharacterized protein</fullName>
    </submittedName>
</protein>
<reference evidence="2 3" key="1">
    <citation type="submission" date="2017-01" db="EMBL/GenBank/DDBJ databases">
        <authorList>
            <person name="Mah S.A."/>
            <person name="Swanson W.J."/>
            <person name="Moy G.W."/>
            <person name="Vacquier V.D."/>
        </authorList>
    </citation>
    <scope>NUCLEOTIDE SEQUENCE [LARGE SCALE GENOMIC DNA]</scope>
    <source>
        <strain evidence="2 3">DSM 21219</strain>
    </source>
</reference>